<protein>
    <recommendedName>
        <fullName evidence="1">YgjP-like metallopeptidase domain-containing protein</fullName>
    </recommendedName>
</protein>
<reference evidence="2 3" key="1">
    <citation type="journal article" date="2016" name="Nat. Commun.">
        <title>Thousands of microbial genomes shed light on interconnected biogeochemical processes in an aquifer system.</title>
        <authorList>
            <person name="Anantharaman K."/>
            <person name="Brown C.T."/>
            <person name="Hug L.A."/>
            <person name="Sharon I."/>
            <person name="Castelle C.J."/>
            <person name="Probst A.J."/>
            <person name="Thomas B.C."/>
            <person name="Singh A."/>
            <person name="Wilkins M.J."/>
            <person name="Karaoz U."/>
            <person name="Brodie E.L."/>
            <person name="Williams K.H."/>
            <person name="Hubbard S.S."/>
            <person name="Banfield J.F."/>
        </authorList>
    </citation>
    <scope>NUCLEOTIDE SEQUENCE [LARGE SCALE GENOMIC DNA]</scope>
</reference>
<evidence type="ECO:0000259" key="1">
    <source>
        <dbReference type="Pfam" id="PF01863"/>
    </source>
</evidence>
<comment type="caution">
    <text evidence="2">The sequence shown here is derived from an EMBL/GenBank/DDBJ whole genome shotgun (WGS) entry which is preliminary data.</text>
</comment>
<dbReference type="AlphaFoldDB" id="A0A1F4XKH7"/>
<dbReference type="PANTHER" id="PTHR30399">
    <property type="entry name" value="UNCHARACTERIZED PROTEIN YGJP"/>
    <property type="match status" value="1"/>
</dbReference>
<dbReference type="Gene3D" id="3.30.2010.10">
    <property type="entry name" value="Metalloproteases ('zincins'), catalytic domain"/>
    <property type="match status" value="1"/>
</dbReference>
<dbReference type="CDD" id="cd07344">
    <property type="entry name" value="M48_yhfN_like"/>
    <property type="match status" value="1"/>
</dbReference>
<sequence length="185" mass="21912">MNHQFLLDSISVHLRKVRRAKRLTLRLITPAQVNVTIPYFVSFKQAHDFVLTKTDWIYKTANKLSQSPKKQFTQDNGLAAHKDDAQQLIASIIEKYTSTYPYAHKKVFVKNLKTRWGSCSSAQNLNFNYRLVFLPERLAEYVVVHELCHLKEMNHGPNFWKLVTQKFPDYKQLRKQLREYSFYCL</sequence>
<dbReference type="PANTHER" id="PTHR30399:SF1">
    <property type="entry name" value="UTP PYROPHOSPHATASE"/>
    <property type="match status" value="1"/>
</dbReference>
<feature type="domain" description="YgjP-like metallopeptidase" evidence="1">
    <location>
        <begin position="82"/>
        <end position="179"/>
    </location>
</feature>
<gene>
    <name evidence="2" type="ORF">A2V81_04870</name>
</gene>
<evidence type="ECO:0000313" key="3">
    <source>
        <dbReference type="Proteomes" id="UP000177614"/>
    </source>
</evidence>
<accession>A0A1F4XKH7</accession>
<evidence type="ECO:0000313" key="2">
    <source>
        <dbReference type="EMBL" id="OGC81583.1"/>
    </source>
</evidence>
<name>A0A1F4XKH7_9BACT</name>
<proteinExistence type="predicted"/>
<dbReference type="InterPro" id="IPR053136">
    <property type="entry name" value="UTP_pyrophosphatase-like"/>
</dbReference>
<dbReference type="EMBL" id="MEWR01000023">
    <property type="protein sequence ID" value="OGC81583.1"/>
    <property type="molecule type" value="Genomic_DNA"/>
</dbReference>
<organism evidence="2 3">
    <name type="scientific">Candidatus Abawacabacteria bacterium RBG_16_42_10</name>
    <dbReference type="NCBI Taxonomy" id="1817814"/>
    <lineage>
        <taxon>Bacteria</taxon>
        <taxon>Candidatus Abawacaibacteriota</taxon>
    </lineage>
</organism>
<dbReference type="Proteomes" id="UP000177614">
    <property type="component" value="Unassembled WGS sequence"/>
</dbReference>
<dbReference type="InterPro" id="IPR002725">
    <property type="entry name" value="YgjP-like_metallopeptidase"/>
</dbReference>
<dbReference type="Pfam" id="PF01863">
    <property type="entry name" value="YgjP-like"/>
    <property type="match status" value="1"/>
</dbReference>